<keyword evidence="2" id="KW-1185">Reference proteome</keyword>
<name>A0A225VHP4_9STRA</name>
<organism evidence="1 2">
    <name type="scientific">Phytophthora megakarya</name>
    <dbReference type="NCBI Taxonomy" id="4795"/>
    <lineage>
        <taxon>Eukaryota</taxon>
        <taxon>Sar</taxon>
        <taxon>Stramenopiles</taxon>
        <taxon>Oomycota</taxon>
        <taxon>Peronosporomycetes</taxon>
        <taxon>Peronosporales</taxon>
        <taxon>Peronosporaceae</taxon>
        <taxon>Phytophthora</taxon>
    </lineage>
</organism>
<dbReference type="EMBL" id="NBNE01004591">
    <property type="protein sequence ID" value="OWZ05136.1"/>
    <property type="molecule type" value="Genomic_DNA"/>
</dbReference>
<dbReference type="AlphaFoldDB" id="A0A225VHP4"/>
<accession>A0A225VHP4</accession>
<evidence type="ECO:0000313" key="2">
    <source>
        <dbReference type="Proteomes" id="UP000198211"/>
    </source>
</evidence>
<reference evidence="2" key="1">
    <citation type="submission" date="2017-03" db="EMBL/GenBank/DDBJ databases">
        <title>Phytopthora megakarya and P. palmivora, two closely related causual agents of cacao black pod achieved similar genome size and gene model numbers by different mechanisms.</title>
        <authorList>
            <person name="Ali S."/>
            <person name="Shao J."/>
            <person name="Larry D.J."/>
            <person name="Kronmiller B."/>
            <person name="Shen D."/>
            <person name="Strem M.D."/>
            <person name="Melnick R.L."/>
            <person name="Guiltinan M.J."/>
            <person name="Tyler B.M."/>
            <person name="Meinhardt L.W."/>
            <person name="Bailey B.A."/>
        </authorList>
    </citation>
    <scope>NUCLEOTIDE SEQUENCE [LARGE SCALE GENOMIC DNA]</scope>
    <source>
        <strain evidence="2">zdho120</strain>
    </source>
</reference>
<comment type="caution">
    <text evidence="1">The sequence shown here is derived from an EMBL/GenBank/DDBJ whole genome shotgun (WGS) entry which is preliminary data.</text>
</comment>
<protein>
    <submittedName>
        <fullName evidence="1">Uncharacterized protein</fullName>
    </submittedName>
</protein>
<dbReference type="OrthoDB" id="124996at2759"/>
<dbReference type="Proteomes" id="UP000198211">
    <property type="component" value="Unassembled WGS sequence"/>
</dbReference>
<proteinExistence type="predicted"/>
<sequence>MTMLEKMGLESIGDQDGIVESIEYCAKDDGVPVNGNQYIGKGKAGDAANENSSFCQGIGSLFKLDAALPAHVCGVEDNSCLVEFWRNRSDSLDRSSFGDTIDIFWPTFSSNIEPITAALVYTSMISLTMRFGGSGISGSGVAMANAGYFFSTMFCGRPLCTREELIDDFSTLQHEPVFQNLCLEFNSSSELAGCCAALLEIQHVDELKFSMNRLEWADKWKWLAYALFCRESNCVVQKLIISGITLAEADVDDVEAVMKSNYPLPILDRGSSNLAQPPQYGYVHLVKGTKLRPVTMDITDDIAVVLSENFKARAMFDPPNSVYTVVPGVGVCEKSVGDGINDFMSDSTSDSEILAVSVHRISSLELDLEAIEDNSLIAKLLNSIGKRLQHLSLRYAGEIHQNIDLGDIATVCPALESLFLRDFNVSITSNELLRAWGIKSLIIEGSNEIAGLPDCLSDHTFRMSRELTELRILPPPTRFQSSWMRNLSVSAEFVAALQEHDGDILSITKHKLPVSSKLALISVAEVRSDQNLSVEASYSMDFHVLTSIFAFAATPQHRIVEAIPYGGLPRPRLRQY</sequence>
<evidence type="ECO:0000313" key="1">
    <source>
        <dbReference type="EMBL" id="OWZ05136.1"/>
    </source>
</evidence>
<gene>
    <name evidence="1" type="ORF">PHMEG_00022831</name>
</gene>